<dbReference type="EMBL" id="MU806404">
    <property type="protein sequence ID" value="KAJ3835512.1"/>
    <property type="molecule type" value="Genomic_DNA"/>
</dbReference>
<reference evidence="3" key="1">
    <citation type="submission" date="2022-08" db="EMBL/GenBank/DDBJ databases">
        <authorList>
            <consortium name="DOE Joint Genome Institute"/>
            <person name="Min B."/>
            <person name="Riley R."/>
            <person name="Sierra-Patev S."/>
            <person name="Naranjo-Ortiz M."/>
            <person name="Looney B."/>
            <person name="Konkel Z."/>
            <person name="Slot J.C."/>
            <person name="Sakamoto Y."/>
            <person name="Steenwyk J.L."/>
            <person name="Rokas A."/>
            <person name="Carro J."/>
            <person name="Camarero S."/>
            <person name="Ferreira P."/>
            <person name="Molpeceres G."/>
            <person name="Ruiz-Duenas F.J."/>
            <person name="Serrano A."/>
            <person name="Henrissat B."/>
            <person name="Drula E."/>
            <person name="Hughes K.W."/>
            <person name="Mata J.L."/>
            <person name="Ishikawa N.K."/>
            <person name="Vargas-Isla R."/>
            <person name="Ushijima S."/>
            <person name="Smith C.A."/>
            <person name="Ahrendt S."/>
            <person name="Andreopoulos W."/>
            <person name="He G."/>
            <person name="Labutti K."/>
            <person name="Lipzen A."/>
            <person name="Ng V."/>
            <person name="Sandor L."/>
            <person name="Barry K."/>
            <person name="Martinez A.T."/>
            <person name="Xiao Y."/>
            <person name="Gibbons J.G."/>
            <person name="Terashima K."/>
            <person name="Hibbett D.S."/>
            <person name="Grigoriev I.V."/>
        </authorList>
    </citation>
    <scope>NUCLEOTIDE SEQUENCE</scope>
    <source>
        <strain evidence="3">TFB9207</strain>
    </source>
</reference>
<evidence type="ECO:0000313" key="3">
    <source>
        <dbReference type="EMBL" id="KAJ3835512.1"/>
    </source>
</evidence>
<dbReference type="GO" id="GO:0005524">
    <property type="term" value="F:ATP binding"/>
    <property type="evidence" value="ECO:0007669"/>
    <property type="project" value="UniProtKB-UniRule"/>
</dbReference>
<evidence type="ECO:0000256" key="1">
    <source>
        <dbReference type="PROSITE-ProRule" id="PRU10141"/>
    </source>
</evidence>
<comment type="caution">
    <text evidence="3">The sequence shown here is derived from an EMBL/GenBank/DDBJ whole genome shotgun (WGS) entry which is preliminary data.</text>
</comment>
<feature type="binding site" evidence="1">
    <location>
        <position position="51"/>
    </location>
    <ligand>
        <name>ATP</name>
        <dbReference type="ChEBI" id="CHEBI:30616"/>
    </ligand>
</feature>
<gene>
    <name evidence="3" type="ORF">F5878DRAFT_644283</name>
</gene>
<proteinExistence type="predicted"/>
<evidence type="ECO:0000259" key="2">
    <source>
        <dbReference type="PROSITE" id="PS50011"/>
    </source>
</evidence>
<feature type="domain" description="Protein kinase" evidence="2">
    <location>
        <begin position="22"/>
        <end position="224"/>
    </location>
</feature>
<evidence type="ECO:0000313" key="4">
    <source>
        <dbReference type="Proteomes" id="UP001163846"/>
    </source>
</evidence>
<dbReference type="AlphaFoldDB" id="A0AA38UAB2"/>
<dbReference type="PROSITE" id="PS00107">
    <property type="entry name" value="PROTEIN_KINASE_ATP"/>
    <property type="match status" value="1"/>
</dbReference>
<protein>
    <recommendedName>
        <fullName evidence="2">Protein kinase domain-containing protein</fullName>
    </recommendedName>
</protein>
<dbReference type="PROSITE" id="PS50011">
    <property type="entry name" value="PROTEIN_KINASE_DOM"/>
    <property type="match status" value="1"/>
</dbReference>
<dbReference type="InterPro" id="IPR011009">
    <property type="entry name" value="Kinase-like_dom_sf"/>
</dbReference>
<dbReference type="Gene3D" id="3.30.200.20">
    <property type="entry name" value="Phosphorylase Kinase, domain 1"/>
    <property type="match status" value="1"/>
</dbReference>
<dbReference type="Gene3D" id="1.10.510.10">
    <property type="entry name" value="Transferase(Phosphotransferase) domain 1"/>
    <property type="match status" value="1"/>
</dbReference>
<sequence>MIEGPLGLPAEEGDQLGPDDRFEIQSKLGFGMNSSVWLANDRQTGSYVALKILTGYATDSIPKIRYLRELRILQPLQELPLPETKHCNSLITHSMHKGTISRKTHPDASRSLSTAKCITRHILQGLVALYSYLKPDDIMLSLSPQLVFDTIEEWVKSTRDVHEIHASAQEVQEQTTDEITPLTLRPPKVILGGPWSEKWTSGRLVAWVLLYSHVYLYPRIRSNQ</sequence>
<accession>A0AA38UAB2</accession>
<dbReference type="InterPro" id="IPR000719">
    <property type="entry name" value="Prot_kinase_dom"/>
</dbReference>
<name>A0AA38UAB2_9AGAR</name>
<dbReference type="GO" id="GO:0004672">
    <property type="term" value="F:protein kinase activity"/>
    <property type="evidence" value="ECO:0007669"/>
    <property type="project" value="InterPro"/>
</dbReference>
<keyword evidence="1" id="KW-0067">ATP-binding</keyword>
<keyword evidence="1" id="KW-0547">Nucleotide-binding</keyword>
<dbReference type="SUPFAM" id="SSF56112">
    <property type="entry name" value="Protein kinase-like (PK-like)"/>
    <property type="match status" value="1"/>
</dbReference>
<dbReference type="Proteomes" id="UP001163846">
    <property type="component" value="Unassembled WGS sequence"/>
</dbReference>
<dbReference type="InterPro" id="IPR017441">
    <property type="entry name" value="Protein_kinase_ATP_BS"/>
</dbReference>
<keyword evidence="4" id="KW-1185">Reference proteome</keyword>
<organism evidence="3 4">
    <name type="scientific">Lentinula raphanica</name>
    <dbReference type="NCBI Taxonomy" id="153919"/>
    <lineage>
        <taxon>Eukaryota</taxon>
        <taxon>Fungi</taxon>
        <taxon>Dikarya</taxon>
        <taxon>Basidiomycota</taxon>
        <taxon>Agaricomycotina</taxon>
        <taxon>Agaricomycetes</taxon>
        <taxon>Agaricomycetidae</taxon>
        <taxon>Agaricales</taxon>
        <taxon>Marasmiineae</taxon>
        <taxon>Omphalotaceae</taxon>
        <taxon>Lentinula</taxon>
    </lineage>
</organism>